<keyword evidence="4" id="KW-1185">Reference proteome</keyword>
<feature type="binding site" evidence="2">
    <location>
        <position position="39"/>
    </location>
    <ligand>
        <name>substrate</name>
    </ligand>
</feature>
<comment type="caution">
    <text evidence="3">The sequence shown here is derived from an EMBL/GenBank/DDBJ whole genome shotgun (WGS) entry which is preliminary data.</text>
</comment>
<feature type="binding site" evidence="2">
    <location>
        <position position="26"/>
    </location>
    <ligand>
        <name>Mg(2+)</name>
        <dbReference type="ChEBI" id="CHEBI:18420"/>
    </ligand>
</feature>
<dbReference type="GO" id="GO:0000287">
    <property type="term" value="F:magnesium ion binding"/>
    <property type="evidence" value="ECO:0007669"/>
    <property type="project" value="UniProtKB-UniRule"/>
</dbReference>
<keyword evidence="2" id="KW-0479">Metal-binding</keyword>
<keyword evidence="1 2" id="KW-0808">Transferase</keyword>
<evidence type="ECO:0000256" key="1">
    <source>
        <dbReference type="ARBA" id="ARBA00022679"/>
    </source>
</evidence>
<comment type="subunit">
    <text evidence="2">Homodimer.</text>
</comment>
<accession>A0A8J6YM26</accession>
<feature type="binding site" evidence="2">
    <location>
        <position position="77"/>
    </location>
    <ligand>
        <name>substrate</name>
    </ligand>
</feature>
<gene>
    <name evidence="3" type="ORF">IHV25_04570</name>
</gene>
<dbReference type="GO" id="GO:0005829">
    <property type="term" value="C:cytosol"/>
    <property type="evidence" value="ECO:0007669"/>
    <property type="project" value="TreeGrafter"/>
</dbReference>
<sequence length="246" mass="27186">MTAQSPLSGTRGPSDGHPLHVAIIMDGNGRWARARGLPRTAGHRKGAESVRAVVEASPGLGITHLTLFGFSSENWKRPQSEISDLMSLLRFYLKSELRNLAKHNVCLRVIGRRDRFSQDVLDLIAEAEHETGQGTGLQLTIALNYGSRLEIVDAVKDIAREVAAGTLDPETIGEADVNRHLTTRDLPDPDVLIRTSGEQRISNFLLWQAAYAELVFSPVLWPDFNGQHLADALADYRTRERRFGGV</sequence>
<feature type="binding site" evidence="2">
    <location>
        <position position="43"/>
    </location>
    <ligand>
        <name>substrate</name>
    </ligand>
</feature>
<dbReference type="NCBIfam" id="TIGR00055">
    <property type="entry name" value="uppS"/>
    <property type="match status" value="1"/>
</dbReference>
<dbReference type="FunFam" id="3.40.1180.10:FF:000001">
    <property type="entry name" value="(2E,6E)-farnesyl-diphosphate-specific ditrans,polycis-undecaprenyl-diphosphate synthase"/>
    <property type="match status" value="1"/>
</dbReference>
<dbReference type="CDD" id="cd00475">
    <property type="entry name" value="Cis_IPPS"/>
    <property type="match status" value="1"/>
</dbReference>
<keyword evidence="2" id="KW-0460">Magnesium</keyword>
<evidence type="ECO:0000313" key="3">
    <source>
        <dbReference type="EMBL" id="MBE1236920.1"/>
    </source>
</evidence>
<evidence type="ECO:0000313" key="4">
    <source>
        <dbReference type="Proteomes" id="UP000631034"/>
    </source>
</evidence>
<feature type="binding site" evidence="2">
    <location>
        <begin position="200"/>
        <end position="202"/>
    </location>
    <ligand>
        <name>substrate</name>
    </ligand>
</feature>
<dbReference type="RefSeq" id="WP_192533993.1">
    <property type="nucleotide sequence ID" value="NZ_JACZHT010000002.1"/>
</dbReference>
<dbReference type="GO" id="GO:0008834">
    <property type="term" value="F:ditrans,polycis-undecaprenyl-diphosphate synthase [(2E,6E)-farnesyl-diphosphate specific] activity"/>
    <property type="evidence" value="ECO:0007669"/>
    <property type="project" value="TreeGrafter"/>
</dbReference>
<feature type="binding site" evidence="2">
    <location>
        <begin position="71"/>
        <end position="73"/>
    </location>
    <ligand>
        <name>substrate</name>
    </ligand>
</feature>
<dbReference type="InterPro" id="IPR036424">
    <property type="entry name" value="UPP_synth-like_sf"/>
</dbReference>
<feature type="binding site" evidence="2">
    <location>
        <position position="194"/>
    </location>
    <ligand>
        <name>substrate</name>
    </ligand>
</feature>
<dbReference type="EC" id="2.5.1.-" evidence="2"/>
<dbReference type="PANTHER" id="PTHR10291">
    <property type="entry name" value="DEHYDRODOLICHYL DIPHOSPHATE SYNTHASE FAMILY MEMBER"/>
    <property type="match status" value="1"/>
</dbReference>
<feature type="binding site" evidence="2">
    <location>
        <begin position="27"/>
        <end position="30"/>
    </location>
    <ligand>
        <name>substrate</name>
    </ligand>
</feature>
<protein>
    <recommendedName>
        <fullName evidence="2">Isoprenyl transferase</fullName>
        <ecNumber evidence="2">2.5.1.-</ecNumber>
    </recommendedName>
</protein>
<dbReference type="NCBIfam" id="NF011408">
    <property type="entry name" value="PRK14834.1"/>
    <property type="match status" value="1"/>
</dbReference>
<dbReference type="SUPFAM" id="SSF64005">
    <property type="entry name" value="Undecaprenyl diphosphate synthase"/>
    <property type="match status" value="1"/>
</dbReference>
<dbReference type="PANTHER" id="PTHR10291:SF0">
    <property type="entry name" value="DEHYDRODOLICHYL DIPHOSPHATE SYNTHASE 2"/>
    <property type="match status" value="1"/>
</dbReference>
<dbReference type="PROSITE" id="PS01066">
    <property type="entry name" value="UPP_SYNTHASE"/>
    <property type="match status" value="1"/>
</dbReference>
<comment type="similarity">
    <text evidence="2">Belongs to the UPP synthase family.</text>
</comment>
<feature type="active site" evidence="2">
    <location>
        <position position="26"/>
    </location>
</feature>
<comment type="function">
    <text evidence="2">Catalyzes the condensation of isopentenyl diphosphate (IPP) with allylic pyrophosphates generating different type of terpenoids.</text>
</comment>
<dbReference type="AlphaFoldDB" id="A0A8J6YM26"/>
<feature type="binding site" evidence="2">
    <location>
        <position position="213"/>
    </location>
    <ligand>
        <name>Mg(2+)</name>
        <dbReference type="ChEBI" id="CHEBI:18420"/>
    </ligand>
</feature>
<feature type="binding site" evidence="2">
    <location>
        <position position="31"/>
    </location>
    <ligand>
        <name>substrate</name>
    </ligand>
</feature>
<dbReference type="HAMAP" id="MF_01139">
    <property type="entry name" value="ISPT"/>
    <property type="match status" value="1"/>
</dbReference>
<dbReference type="InterPro" id="IPR001441">
    <property type="entry name" value="UPP_synth-like"/>
</dbReference>
<reference evidence="3" key="1">
    <citation type="submission" date="2020-10" db="EMBL/GenBank/DDBJ databases">
        <title>Genome sequence of the unusual species of purple photosynthetic bacteria, Phaeovibrio sulfidiphilus DSM 23193, type strain.</title>
        <authorList>
            <person name="Kyndt J.A."/>
            <person name="Meyer T.E."/>
        </authorList>
    </citation>
    <scope>NUCLEOTIDE SEQUENCE</scope>
    <source>
        <strain evidence="3">DSM 23193</strain>
    </source>
</reference>
<dbReference type="GO" id="GO:0016094">
    <property type="term" value="P:polyprenol biosynthetic process"/>
    <property type="evidence" value="ECO:0007669"/>
    <property type="project" value="TreeGrafter"/>
</dbReference>
<name>A0A8J6YM26_9PROT</name>
<organism evidence="3 4">
    <name type="scientific">Phaeovibrio sulfidiphilus</name>
    <dbReference type="NCBI Taxonomy" id="1220600"/>
    <lineage>
        <taxon>Bacteria</taxon>
        <taxon>Pseudomonadati</taxon>
        <taxon>Pseudomonadota</taxon>
        <taxon>Alphaproteobacteria</taxon>
        <taxon>Rhodospirillales</taxon>
        <taxon>Rhodospirillaceae</taxon>
        <taxon>Phaeovibrio</taxon>
    </lineage>
</organism>
<proteinExistence type="inferred from homology"/>
<dbReference type="EMBL" id="JACZHT010000002">
    <property type="protein sequence ID" value="MBE1236920.1"/>
    <property type="molecule type" value="Genomic_DNA"/>
</dbReference>
<dbReference type="Pfam" id="PF01255">
    <property type="entry name" value="Prenyltransf"/>
    <property type="match status" value="1"/>
</dbReference>
<evidence type="ECO:0000256" key="2">
    <source>
        <dbReference type="HAMAP-Rule" id="MF_01139"/>
    </source>
</evidence>
<comment type="cofactor">
    <cofactor evidence="2">
        <name>Mg(2+)</name>
        <dbReference type="ChEBI" id="CHEBI:18420"/>
    </cofactor>
    <text evidence="2">Binds 2 magnesium ions per subunit.</text>
</comment>
<feature type="binding site" evidence="2">
    <location>
        <position position="75"/>
    </location>
    <ligand>
        <name>substrate</name>
    </ligand>
</feature>
<dbReference type="Gene3D" id="3.40.1180.10">
    <property type="entry name" value="Decaprenyl diphosphate synthase-like"/>
    <property type="match status" value="1"/>
</dbReference>
<dbReference type="NCBIfam" id="NF011405">
    <property type="entry name" value="PRK14830.1"/>
    <property type="match status" value="1"/>
</dbReference>
<dbReference type="Proteomes" id="UP000631034">
    <property type="component" value="Unassembled WGS sequence"/>
</dbReference>
<feature type="active site" description="Proton acceptor" evidence="2">
    <location>
        <position position="74"/>
    </location>
</feature>
<dbReference type="InterPro" id="IPR018520">
    <property type="entry name" value="UPP_synth-like_CS"/>
</dbReference>